<proteinExistence type="predicted"/>
<feature type="domain" description="ABC-type transport auxiliary lipoprotein component" evidence="2">
    <location>
        <begin position="37"/>
        <end position="195"/>
    </location>
</feature>
<evidence type="ECO:0000313" key="3">
    <source>
        <dbReference type="EMBL" id="MDQ0316350.1"/>
    </source>
</evidence>
<evidence type="ECO:0000313" key="4">
    <source>
        <dbReference type="Proteomes" id="UP001229244"/>
    </source>
</evidence>
<evidence type="ECO:0000259" key="2">
    <source>
        <dbReference type="Pfam" id="PF03886"/>
    </source>
</evidence>
<protein>
    <submittedName>
        <fullName evidence="3">Cholesterol transport system auxiliary component</fullName>
    </submittedName>
</protein>
<evidence type="ECO:0000256" key="1">
    <source>
        <dbReference type="SAM" id="SignalP"/>
    </source>
</evidence>
<dbReference type="PROSITE" id="PS51257">
    <property type="entry name" value="PROKAR_LIPOPROTEIN"/>
    <property type="match status" value="1"/>
</dbReference>
<accession>A0AAE4ATM8</accession>
<comment type="caution">
    <text evidence="3">The sequence shown here is derived from an EMBL/GenBank/DDBJ whole genome shotgun (WGS) entry which is preliminary data.</text>
</comment>
<keyword evidence="1" id="KW-0732">Signal</keyword>
<dbReference type="InterPro" id="IPR005586">
    <property type="entry name" value="ABC_trans_aux"/>
</dbReference>
<gene>
    <name evidence="3" type="ORF">J2S73_002807</name>
</gene>
<dbReference type="AlphaFoldDB" id="A0AAE4ATM8"/>
<dbReference type="Pfam" id="PF03886">
    <property type="entry name" value="ABC_trans_aux"/>
    <property type="match status" value="1"/>
</dbReference>
<sequence>MPARRPGLRVFLAPLLAAGLSACAALGGGGPSVEAIYTLDAPREISDLRGRVNSQLLVATPVALDALDTNMIAVRPTPSTLSYYPSVQWADRLPVVFQAVLAEALQNTNRVRAVGLPGQSLLINYQIVTEIRAFQAETTGSDRAAVTVSAKILDDRNGRVVASRIFTAEQPTSGDSVQAAVGGLDRANQQVVSDMVRWIVATVR</sequence>
<reference evidence="3" key="1">
    <citation type="submission" date="2023-07" db="EMBL/GenBank/DDBJ databases">
        <title>Genomic Encyclopedia of Type Strains, Phase IV (KMG-IV): sequencing the most valuable type-strain genomes for metagenomic binning, comparative biology and taxonomic classification.</title>
        <authorList>
            <person name="Goeker M."/>
        </authorList>
    </citation>
    <scope>NUCLEOTIDE SEQUENCE</scope>
    <source>
        <strain evidence="3">DSM 21202</strain>
    </source>
</reference>
<organism evidence="3 4">
    <name type="scientific">Amorphus orientalis</name>
    <dbReference type="NCBI Taxonomy" id="649198"/>
    <lineage>
        <taxon>Bacteria</taxon>
        <taxon>Pseudomonadati</taxon>
        <taxon>Pseudomonadota</taxon>
        <taxon>Alphaproteobacteria</taxon>
        <taxon>Hyphomicrobiales</taxon>
        <taxon>Amorphaceae</taxon>
        <taxon>Amorphus</taxon>
    </lineage>
</organism>
<dbReference type="SUPFAM" id="SSF159594">
    <property type="entry name" value="XCC0632-like"/>
    <property type="match status" value="1"/>
</dbReference>
<feature type="chain" id="PRO_5041947759" evidence="1">
    <location>
        <begin position="25"/>
        <end position="204"/>
    </location>
</feature>
<name>A0AAE4ATM8_9HYPH</name>
<keyword evidence="4" id="KW-1185">Reference proteome</keyword>
<feature type="signal peptide" evidence="1">
    <location>
        <begin position="1"/>
        <end position="24"/>
    </location>
</feature>
<dbReference type="Proteomes" id="UP001229244">
    <property type="component" value="Unassembled WGS sequence"/>
</dbReference>
<dbReference type="Gene3D" id="3.40.50.10610">
    <property type="entry name" value="ABC-type transport auxiliary lipoprotein component"/>
    <property type="match status" value="1"/>
</dbReference>
<dbReference type="EMBL" id="JAUSUL010000002">
    <property type="protein sequence ID" value="MDQ0316350.1"/>
    <property type="molecule type" value="Genomic_DNA"/>
</dbReference>
<dbReference type="RefSeq" id="WP_306886174.1">
    <property type="nucleotide sequence ID" value="NZ_JAUSUL010000002.1"/>
</dbReference>